<accession>A0ABP5XIT2</accession>
<protein>
    <recommendedName>
        <fullName evidence="3">Type A2 lantipeptide</fullName>
    </recommendedName>
</protein>
<keyword evidence="2" id="KW-1185">Reference proteome</keyword>
<dbReference type="Proteomes" id="UP001501638">
    <property type="component" value="Unassembled WGS sequence"/>
</dbReference>
<proteinExistence type="predicted"/>
<organism evidence="1 2">
    <name type="scientific">Streptomyces macrosporus</name>
    <dbReference type="NCBI Taxonomy" id="44032"/>
    <lineage>
        <taxon>Bacteria</taxon>
        <taxon>Bacillati</taxon>
        <taxon>Actinomycetota</taxon>
        <taxon>Actinomycetes</taxon>
        <taxon>Kitasatosporales</taxon>
        <taxon>Streptomycetaceae</taxon>
        <taxon>Streptomyces</taxon>
    </lineage>
</organism>
<comment type="caution">
    <text evidence="1">The sequence shown here is derived from an EMBL/GenBank/DDBJ whole genome shotgun (WGS) entry which is preliminary data.</text>
</comment>
<dbReference type="RefSeq" id="WP_344325130.1">
    <property type="nucleotide sequence ID" value="NZ_BAAASZ010000027.1"/>
</dbReference>
<evidence type="ECO:0008006" key="3">
    <source>
        <dbReference type="Google" id="ProtNLM"/>
    </source>
</evidence>
<sequence>MREDLETREIDDAELDAVSGGVVSISGGVAGAVLADVNGAVGAVTSLNTVQAATGIAGAVPGSVSGITGVQTNAGVAGL</sequence>
<gene>
    <name evidence="1" type="ORF">GCM10010405_39690</name>
</gene>
<name>A0ABP5XIT2_9ACTN</name>
<evidence type="ECO:0000313" key="1">
    <source>
        <dbReference type="EMBL" id="GAA2452003.1"/>
    </source>
</evidence>
<dbReference type="EMBL" id="BAAASZ010000027">
    <property type="protein sequence ID" value="GAA2452003.1"/>
    <property type="molecule type" value="Genomic_DNA"/>
</dbReference>
<evidence type="ECO:0000313" key="2">
    <source>
        <dbReference type="Proteomes" id="UP001501638"/>
    </source>
</evidence>
<reference evidence="2" key="1">
    <citation type="journal article" date="2019" name="Int. J. Syst. Evol. Microbiol.">
        <title>The Global Catalogue of Microorganisms (GCM) 10K type strain sequencing project: providing services to taxonomists for standard genome sequencing and annotation.</title>
        <authorList>
            <consortium name="The Broad Institute Genomics Platform"/>
            <consortium name="The Broad Institute Genome Sequencing Center for Infectious Disease"/>
            <person name="Wu L."/>
            <person name="Ma J."/>
        </authorList>
    </citation>
    <scope>NUCLEOTIDE SEQUENCE [LARGE SCALE GENOMIC DNA]</scope>
    <source>
        <strain evidence="2">JCM 6305</strain>
    </source>
</reference>